<keyword evidence="3" id="KW-1003">Cell membrane</keyword>
<dbReference type="PANTHER" id="PTHR43744">
    <property type="entry name" value="ABC TRANSPORTER PERMEASE PROTEIN MG189-RELATED-RELATED"/>
    <property type="match status" value="1"/>
</dbReference>
<keyword evidence="6 7" id="KW-0472">Membrane</keyword>
<dbReference type="EMBL" id="DYWT01000204">
    <property type="protein sequence ID" value="HJF32616.1"/>
    <property type="molecule type" value="Genomic_DNA"/>
</dbReference>
<evidence type="ECO:0000256" key="7">
    <source>
        <dbReference type="RuleBase" id="RU363032"/>
    </source>
</evidence>
<dbReference type="GO" id="GO:0005886">
    <property type="term" value="C:plasma membrane"/>
    <property type="evidence" value="ECO:0007669"/>
    <property type="project" value="UniProtKB-SubCell"/>
</dbReference>
<evidence type="ECO:0000256" key="1">
    <source>
        <dbReference type="ARBA" id="ARBA00004651"/>
    </source>
</evidence>
<feature type="transmembrane region" description="Helical" evidence="7">
    <location>
        <begin position="111"/>
        <end position="130"/>
    </location>
</feature>
<reference evidence="9" key="1">
    <citation type="journal article" date="2021" name="PeerJ">
        <title>Extensive microbial diversity within the chicken gut microbiome revealed by metagenomics and culture.</title>
        <authorList>
            <person name="Gilroy R."/>
            <person name="Ravi A."/>
            <person name="Getino M."/>
            <person name="Pursley I."/>
            <person name="Horton D.L."/>
            <person name="Alikhan N.F."/>
            <person name="Baker D."/>
            <person name="Gharbi K."/>
            <person name="Hall N."/>
            <person name="Watson M."/>
            <person name="Adriaenssens E.M."/>
            <person name="Foster-Nyarko E."/>
            <person name="Jarju S."/>
            <person name="Secka A."/>
            <person name="Antonio M."/>
            <person name="Oren A."/>
            <person name="Chaudhuri R.R."/>
            <person name="La Ragione R."/>
            <person name="Hildebrand F."/>
            <person name="Pallen M.J."/>
        </authorList>
    </citation>
    <scope>NUCLEOTIDE SEQUENCE</scope>
    <source>
        <strain evidence="9">CHK171-7178</strain>
    </source>
</reference>
<evidence type="ECO:0000256" key="6">
    <source>
        <dbReference type="ARBA" id="ARBA00023136"/>
    </source>
</evidence>
<dbReference type="PANTHER" id="PTHR43744:SF9">
    <property type="entry name" value="POLYGALACTURONAN_RHAMNOGALACTURONAN TRANSPORT SYSTEM PERMEASE PROTEIN YTCP"/>
    <property type="match status" value="1"/>
</dbReference>
<sequence length="294" mass="32950">MKNKDAISDKVFDIFKWTFLILFFVATLYPILNTLAVSFNDGLDSLKGGIHLIPRKFTLDNYSSVLSKESLRQGAFITVSRTVIGTISQLYVTALLAYVLSRKEFIFKTPVTLLFIFTMYLNPGLIPGYLWMKKLGFINTFWVYVIPGMLSAFNMLVIRTYMNGLPDSLSESAQIDGAGYFKIFYKIILPLCKPVLATVALFIAVGHWNSWFDAMLYNGFNERLTTLQYELMKLLSSVTNQGASVEDMKNSGGMVTPTSVRAATTIVTALPIVCLYPFLQKYFISGLTIGGVKE</sequence>
<dbReference type="CDD" id="cd06261">
    <property type="entry name" value="TM_PBP2"/>
    <property type="match status" value="1"/>
</dbReference>
<dbReference type="SUPFAM" id="SSF161098">
    <property type="entry name" value="MetI-like"/>
    <property type="match status" value="1"/>
</dbReference>
<accession>A0A921G0P6</accession>
<organism evidence="9 10">
    <name type="scientific">Sporosarcina psychrophila</name>
    <name type="common">Bacillus psychrophilus</name>
    <dbReference type="NCBI Taxonomy" id="1476"/>
    <lineage>
        <taxon>Bacteria</taxon>
        <taxon>Bacillati</taxon>
        <taxon>Bacillota</taxon>
        <taxon>Bacilli</taxon>
        <taxon>Bacillales</taxon>
        <taxon>Caryophanaceae</taxon>
        <taxon>Sporosarcina</taxon>
    </lineage>
</organism>
<evidence type="ECO:0000256" key="5">
    <source>
        <dbReference type="ARBA" id="ARBA00022989"/>
    </source>
</evidence>
<evidence type="ECO:0000256" key="4">
    <source>
        <dbReference type="ARBA" id="ARBA00022692"/>
    </source>
</evidence>
<dbReference type="InterPro" id="IPR035906">
    <property type="entry name" value="MetI-like_sf"/>
</dbReference>
<dbReference type="PROSITE" id="PS50928">
    <property type="entry name" value="ABC_TM1"/>
    <property type="match status" value="1"/>
</dbReference>
<dbReference type="AlphaFoldDB" id="A0A921G0P6"/>
<comment type="similarity">
    <text evidence="7">Belongs to the binding-protein-dependent transport system permease family.</text>
</comment>
<comment type="caution">
    <text evidence="9">The sequence shown here is derived from an EMBL/GenBank/DDBJ whole genome shotgun (WGS) entry which is preliminary data.</text>
</comment>
<reference evidence="9" key="2">
    <citation type="submission" date="2021-09" db="EMBL/GenBank/DDBJ databases">
        <authorList>
            <person name="Gilroy R."/>
        </authorList>
    </citation>
    <scope>NUCLEOTIDE SEQUENCE</scope>
    <source>
        <strain evidence="9">CHK171-7178</strain>
    </source>
</reference>
<dbReference type="InterPro" id="IPR000515">
    <property type="entry name" value="MetI-like"/>
</dbReference>
<feature type="transmembrane region" description="Helical" evidence="7">
    <location>
        <begin position="183"/>
        <end position="208"/>
    </location>
</feature>
<feature type="transmembrane region" description="Helical" evidence="7">
    <location>
        <begin position="142"/>
        <end position="162"/>
    </location>
</feature>
<feature type="transmembrane region" description="Helical" evidence="7">
    <location>
        <begin position="260"/>
        <end position="279"/>
    </location>
</feature>
<gene>
    <name evidence="9" type="ORF">K8V56_12700</name>
</gene>
<dbReference type="Pfam" id="PF00528">
    <property type="entry name" value="BPD_transp_1"/>
    <property type="match status" value="1"/>
</dbReference>
<evidence type="ECO:0000256" key="3">
    <source>
        <dbReference type="ARBA" id="ARBA00022475"/>
    </source>
</evidence>
<keyword evidence="2 7" id="KW-0813">Transport</keyword>
<protein>
    <submittedName>
        <fullName evidence="9">Carbohydrate ABC transporter permease</fullName>
    </submittedName>
</protein>
<dbReference type="Proteomes" id="UP000698173">
    <property type="component" value="Unassembled WGS sequence"/>
</dbReference>
<feature type="transmembrane region" description="Helical" evidence="7">
    <location>
        <begin position="75"/>
        <end position="99"/>
    </location>
</feature>
<evidence type="ECO:0000313" key="9">
    <source>
        <dbReference type="EMBL" id="HJF32616.1"/>
    </source>
</evidence>
<feature type="domain" description="ABC transmembrane type-1" evidence="8">
    <location>
        <begin position="75"/>
        <end position="279"/>
    </location>
</feature>
<comment type="subcellular location">
    <subcellularLocation>
        <location evidence="1 7">Cell membrane</location>
        <topology evidence="1 7">Multi-pass membrane protein</topology>
    </subcellularLocation>
</comment>
<keyword evidence="4 7" id="KW-0812">Transmembrane</keyword>
<evidence type="ECO:0000313" key="10">
    <source>
        <dbReference type="Proteomes" id="UP000698173"/>
    </source>
</evidence>
<keyword evidence="5 7" id="KW-1133">Transmembrane helix</keyword>
<feature type="transmembrane region" description="Helical" evidence="7">
    <location>
        <begin position="12"/>
        <end position="32"/>
    </location>
</feature>
<evidence type="ECO:0000256" key="2">
    <source>
        <dbReference type="ARBA" id="ARBA00022448"/>
    </source>
</evidence>
<proteinExistence type="inferred from homology"/>
<dbReference type="GO" id="GO:0055085">
    <property type="term" value="P:transmembrane transport"/>
    <property type="evidence" value="ECO:0007669"/>
    <property type="project" value="InterPro"/>
</dbReference>
<dbReference type="Gene3D" id="1.10.3720.10">
    <property type="entry name" value="MetI-like"/>
    <property type="match status" value="1"/>
</dbReference>
<name>A0A921G0P6_SPOPS</name>
<evidence type="ECO:0000259" key="8">
    <source>
        <dbReference type="PROSITE" id="PS50928"/>
    </source>
</evidence>